<feature type="domain" description="B box-type" evidence="9">
    <location>
        <begin position="139"/>
        <end position="177"/>
    </location>
</feature>
<evidence type="ECO:0000313" key="11">
    <source>
        <dbReference type="Proteomes" id="UP000824890"/>
    </source>
</evidence>
<protein>
    <recommendedName>
        <fullName evidence="9">B box-type domain-containing protein</fullName>
    </recommendedName>
</protein>
<evidence type="ECO:0000256" key="6">
    <source>
        <dbReference type="ARBA" id="ARBA00023015"/>
    </source>
</evidence>
<evidence type="ECO:0000259" key="9">
    <source>
        <dbReference type="SMART" id="SM00336"/>
    </source>
</evidence>
<accession>A0ABQ8A9X0</accession>
<comment type="caution">
    <text evidence="10">The sequence shown here is derived from an EMBL/GenBank/DDBJ whole genome shotgun (WGS) entry which is preliminary data.</text>
</comment>
<evidence type="ECO:0000256" key="4">
    <source>
        <dbReference type="ARBA" id="ARBA00022771"/>
    </source>
</evidence>
<gene>
    <name evidence="10" type="ORF">HID58_051748</name>
</gene>
<keyword evidence="7" id="KW-0804">Transcription</keyword>
<dbReference type="InterPro" id="IPR000315">
    <property type="entry name" value="Znf_B-box"/>
</dbReference>
<dbReference type="PANTHER" id="PTHR31832:SF47">
    <property type="entry name" value="B-BOX ZINC FINGER PROTEIN 25"/>
    <property type="match status" value="1"/>
</dbReference>
<keyword evidence="4" id="KW-0863">Zinc-finger</keyword>
<comment type="subcellular location">
    <subcellularLocation>
        <location evidence="1">Nucleus</location>
    </subcellularLocation>
</comment>
<keyword evidence="11" id="KW-1185">Reference proteome</keyword>
<dbReference type="Proteomes" id="UP000824890">
    <property type="component" value="Unassembled WGS sequence"/>
</dbReference>
<evidence type="ECO:0000256" key="5">
    <source>
        <dbReference type="ARBA" id="ARBA00022833"/>
    </source>
</evidence>
<dbReference type="EMBL" id="JAGKQM010000013">
    <property type="protein sequence ID" value="KAH0889319.1"/>
    <property type="molecule type" value="Genomic_DNA"/>
</dbReference>
<keyword evidence="2" id="KW-0479">Metal-binding</keyword>
<dbReference type="InterPro" id="IPR051979">
    <property type="entry name" value="B-box_zinc_finger"/>
</dbReference>
<keyword evidence="3" id="KW-0677">Repeat</keyword>
<reference evidence="10 11" key="1">
    <citation type="submission" date="2021-05" db="EMBL/GenBank/DDBJ databases">
        <title>Genome Assembly of Synthetic Allotetraploid Brassica napus Reveals Homoeologous Exchanges between Subgenomes.</title>
        <authorList>
            <person name="Davis J.T."/>
        </authorList>
    </citation>
    <scope>NUCLEOTIDE SEQUENCE [LARGE SCALE GENOMIC DNA]</scope>
    <source>
        <strain evidence="11">cv. Da-Ae</strain>
        <tissue evidence="10">Seedling</tissue>
    </source>
</reference>
<keyword evidence="6" id="KW-0805">Transcription regulation</keyword>
<keyword evidence="5" id="KW-0862">Zinc</keyword>
<name>A0ABQ8A9X0_BRANA</name>
<dbReference type="CDD" id="cd19821">
    <property type="entry name" value="Bbox1_BBX-like"/>
    <property type="match status" value="1"/>
</dbReference>
<dbReference type="InterPro" id="IPR049808">
    <property type="entry name" value="CONSTANS-like_Bbox1"/>
</dbReference>
<evidence type="ECO:0000256" key="1">
    <source>
        <dbReference type="ARBA" id="ARBA00004123"/>
    </source>
</evidence>
<sequence>HLVEVSLLHLSHDMSRMLDTPPKKIGHIRARSEILTLLDDLRFDSDLGVVGTNADGACFSDDTEEDLLSLYLDMDKFGSSAQVVEPLGTAWKVESLMHIQAQHLMDLVVYQGLAKGCLGLQGIGVVCNHFLVFIFVDLQEKAAFIFCVEDRALLCRDCDEATHAPNTRSANHQSLLFRLLYRLDEFFRYSDLECSNKQQEHLDLGEVDWLAEMGFFGDQPDQEALPAAEVPELSHVHSYNRPMTSNVSNKKPRFEISYDDEEDHFLVPDLGWM</sequence>
<proteinExistence type="predicted"/>
<evidence type="ECO:0000313" key="10">
    <source>
        <dbReference type="EMBL" id="KAH0889319.1"/>
    </source>
</evidence>
<organism evidence="10 11">
    <name type="scientific">Brassica napus</name>
    <name type="common">Rape</name>
    <dbReference type="NCBI Taxonomy" id="3708"/>
    <lineage>
        <taxon>Eukaryota</taxon>
        <taxon>Viridiplantae</taxon>
        <taxon>Streptophyta</taxon>
        <taxon>Embryophyta</taxon>
        <taxon>Tracheophyta</taxon>
        <taxon>Spermatophyta</taxon>
        <taxon>Magnoliopsida</taxon>
        <taxon>eudicotyledons</taxon>
        <taxon>Gunneridae</taxon>
        <taxon>Pentapetalae</taxon>
        <taxon>rosids</taxon>
        <taxon>malvids</taxon>
        <taxon>Brassicales</taxon>
        <taxon>Brassicaceae</taxon>
        <taxon>Brassiceae</taxon>
        <taxon>Brassica</taxon>
    </lineage>
</organism>
<dbReference type="SMART" id="SM00336">
    <property type="entry name" value="BBOX"/>
    <property type="match status" value="1"/>
</dbReference>
<evidence type="ECO:0000256" key="8">
    <source>
        <dbReference type="ARBA" id="ARBA00023242"/>
    </source>
</evidence>
<keyword evidence="8" id="KW-0539">Nucleus</keyword>
<evidence type="ECO:0000256" key="2">
    <source>
        <dbReference type="ARBA" id="ARBA00022723"/>
    </source>
</evidence>
<feature type="non-terminal residue" evidence="10">
    <location>
        <position position="1"/>
    </location>
</feature>
<dbReference type="PANTHER" id="PTHR31832">
    <property type="entry name" value="B-BOX ZINC FINGER PROTEIN 22"/>
    <property type="match status" value="1"/>
</dbReference>
<evidence type="ECO:0000256" key="3">
    <source>
        <dbReference type="ARBA" id="ARBA00022737"/>
    </source>
</evidence>
<evidence type="ECO:0000256" key="7">
    <source>
        <dbReference type="ARBA" id="ARBA00023163"/>
    </source>
</evidence>